<dbReference type="GO" id="GO:0020037">
    <property type="term" value="F:heme binding"/>
    <property type="evidence" value="ECO:0007669"/>
    <property type="project" value="InterPro"/>
</dbReference>
<feature type="domain" description="Globin" evidence="10">
    <location>
        <begin position="1688"/>
        <end position="1841"/>
    </location>
</feature>
<feature type="domain" description="Globin" evidence="10">
    <location>
        <begin position="1063"/>
        <end position="1216"/>
    </location>
</feature>
<feature type="domain" description="Globin" evidence="10">
    <location>
        <begin position="125"/>
        <end position="278"/>
    </location>
</feature>
<feature type="domain" description="Globin" evidence="10">
    <location>
        <begin position="282"/>
        <end position="435"/>
    </location>
</feature>
<evidence type="ECO:0000259" key="10">
    <source>
        <dbReference type="PROSITE" id="PS01033"/>
    </source>
</evidence>
<feature type="domain" description="Globin" evidence="10">
    <location>
        <begin position="1532"/>
        <end position="1685"/>
    </location>
</feature>
<evidence type="ECO:0000256" key="8">
    <source>
        <dbReference type="ARBA" id="ARBA00030087"/>
    </source>
</evidence>
<feature type="domain" description="Globin" evidence="10">
    <location>
        <begin position="1377"/>
        <end position="1528"/>
    </location>
</feature>
<keyword evidence="4" id="KW-0561">Oxygen transport</keyword>
<feature type="domain" description="Globin" evidence="10">
    <location>
        <begin position="439"/>
        <end position="592"/>
    </location>
</feature>
<evidence type="ECO:0000256" key="5">
    <source>
        <dbReference type="ARBA" id="ARBA00022723"/>
    </source>
</evidence>
<feature type="coiled-coil region" evidence="9">
    <location>
        <begin position="84"/>
        <end position="111"/>
    </location>
</feature>
<feature type="domain" description="Globin" evidence="10">
    <location>
        <begin position="1845"/>
        <end position="1996"/>
    </location>
</feature>
<keyword evidence="2" id="KW-0813">Transport</keyword>
<dbReference type="InterPro" id="IPR000971">
    <property type="entry name" value="Globin"/>
</dbReference>
<dbReference type="GO" id="GO:0005344">
    <property type="term" value="F:oxygen carrier activity"/>
    <property type="evidence" value="ECO:0007669"/>
    <property type="project" value="UniProtKB-KW"/>
</dbReference>
<gene>
    <name evidence="12" type="primary">LOC106051722</name>
</gene>
<proteinExistence type="predicted"/>
<dbReference type="InterPro" id="IPR009050">
    <property type="entry name" value="Globin-like_sf"/>
</dbReference>
<evidence type="ECO:0000256" key="7">
    <source>
        <dbReference type="ARBA" id="ARBA00023179"/>
    </source>
</evidence>
<dbReference type="PROSITE" id="PS01033">
    <property type="entry name" value="GLOBIN"/>
    <property type="match status" value="13"/>
</dbReference>
<keyword evidence="6" id="KW-0408">Iron</keyword>
<sequence>MFVWKTSVAQAVLGCILFSIVCLKLAIAHDGVRYVNAEWKRPEQNQEGSHFCVAKRLADNSEEVACSTEVKFRQKPPAEYASKIKKAKEKMRQLESQYDDCQVENDRKDRLMLIQANLTDTIHRLVTDSDIQALKSSWATLTAGPDGRNVFGNNFVLWMLKTIPNMRERFEKFNAHQSDEALKNDNEFVKQVKLIVGGLQSFIDNLENPGQLQATIERLAAIHLKMRPSIGAGYFGPLQNNIHDFIEDTLKVGADDAAPKSWTRLLTAFNDVLNSYANYYIGLSDTDKVALQSSWRKLTAGAEGKRNAGVKLVLWMFNNVPNMRDRFTKFNAHKSDEALKTDAEFLKQVDAIIGGFETFINNLNDADLLLNRLESLADEHLKKKPAISSNYFGPLQKKIHLFIEGALRVGSDSDEARAWTHLVGALNKVIKDHAIHNLGLSDVDREALVSSWNQLTGRAGGSRNAGTNLVLWMLDNVPNMRDRFTKFNARQSDDNLRKDTEFVKQVDLITGGLESMIDNVNNPILLHDTMVRLADAHMNLKPRVGLEYFSPLQRHIHSYIEKALGVSADSAAPRAWTDLLTAFNNVLKDRTFLRIVSSDDKKALHSSWNTLVTQAGDKQRAGTKLVLWMFDNVPNMRDRFTKFNAHSSDEALRKDTEFIKQVDVIVGGIESMINNVDDGDHFQAAVERLVDVHLHMSPSVGLEYFGALQQNSRSYMQRELRVTADSAEARAWTHLFVTFNEFLADHTTQNIGLSVTDRKVLDRTWKQLISSGKQEAGIKFVLWMFNNVPNMRDQFSKFDAHKSDADLRNDAEFINQVNNIVGGLDSILTNLDKPGQLQAALEHLADFHLDHKPTIGLEFFGPLQKYIHLYIESALNVAVGSEESRAWTDLLTALNKVIRDHAMDRLGLSDHDREALDSSWKKLRSGAGGRKNAGIRLVLWMLDHVPNMRNQFKKFDAHQPDSVLQRDPEFLAQVDRILGGVESMINNVDDPVALEAAFDRLADAHLSMTPEVGLTFFAPLQTYIHDYIEEALGVGADSDEAKAWTDLFAAFNKVLKERTVLKIVSDKERKALKSSWDSLKSAAGGSQEAGVNLVLWMLQNVPNMRDRFTKFNAHQGDDALKADAEFIKQVQRITGGLESMIDNVDNQGKLQAAIDRLVDAHLHMTPSVGLEYFEPLQKNIHNYIEATLHVAAGSDEANAWTHLLSAFNTVLKEHSLEKIGLSYEDRKYIESSWTKLTAAAGGSEKAGTNFVFWLLDNVPNMRDRFTKFNAHQSDAALQEDEEFRNQVKAITGGIESFVNNVNNPAALQSSIETLVDAHLNMQPSIGLSYFGSVQQYVHLYIAKALGVASTSDEAKSWTHLFAAFNKVLKEHSLQKIGLSDSDRRAVVSSWKKLTASGRQSFGIDLVLWMFNNVPNMREQFTKFDAKQSDADLRRDPNFLKQVNSIVNGLGDMLDSVNDPGKLQANLERLSEIHLHFVPSVGPEFFVPLEKNIHTFIEQALHVAPDSDEAKAWTDLIGAFNKVLTDHAIQHIGLSEADRRALDSSWKRLTAGEDGVKKAGINLVLWMLNNVPNMRDRFTKFNAKQADDVLKVDAEFLKQVDVIIGGLKSFLDHVNDPLALQANMDRVAEAHLSMDPVVGVDYFKALSQNIHRFIESSLGVTADSDESQAWTDLLAAFNKVVRNRSILRKVSDSDKTAFVSTWNDLIKKAGSRRDAGVNLVLWMLANVPSMRNQFTKFNGNQPDAALRNDQEFLHQVDRIAGGLESLVKNVNNPARFLDALERLSFVHLNMKPSIGLEYFEPLQQNIHTYIESALGVAAGSDEANAWTDVLGAFNEVMKYSSIEKIGLSDSDKQALVSSWSTMTARGKESAGEKLVFWMFDNVPNMRARFTKFDATQSDDALRKDKEFRNQVNVIVGGLELLINSLNEPGQLQANLEKLVDDHLHMVPSVGLQYFGPLENYIHLFIEKTLGVSSNSVEAKAWSHLFRAFNKVMKDHSLKKIGLTDEDRKAIVSSWRKLVGRAGGRDNAGTDLVLWMFENVPHMRDRFTKFNAYQPDTALRQDREFGAQVDRITSGVESLVNNVENPGQFQAAMERLSTIHKNKTPSIGIEYFEPLQRYIHLFIEQRLNVAPDSVESKAWSNMFASFNEVLVKA</sequence>
<dbReference type="GeneID" id="106051722"/>
<evidence type="ECO:0000256" key="3">
    <source>
        <dbReference type="ARBA" id="ARBA00022617"/>
    </source>
</evidence>
<name>A0A9W3A8W5_BIOGL</name>
<reference evidence="12" key="1">
    <citation type="submission" date="2025-08" db="UniProtKB">
        <authorList>
            <consortium name="RefSeq"/>
        </authorList>
    </citation>
    <scope>IDENTIFICATION</scope>
</reference>
<dbReference type="CDD" id="cd01040">
    <property type="entry name" value="Mb-like"/>
    <property type="match status" value="13"/>
</dbReference>
<dbReference type="GO" id="GO:0046872">
    <property type="term" value="F:metal ion binding"/>
    <property type="evidence" value="ECO:0007669"/>
    <property type="project" value="UniProtKB-KW"/>
</dbReference>
<dbReference type="Proteomes" id="UP001165740">
    <property type="component" value="Chromosome 4"/>
</dbReference>
<dbReference type="GO" id="GO:0019825">
    <property type="term" value="F:oxygen binding"/>
    <property type="evidence" value="ECO:0007669"/>
    <property type="project" value="InterPro"/>
</dbReference>
<evidence type="ECO:0000256" key="2">
    <source>
        <dbReference type="ARBA" id="ARBA00022448"/>
    </source>
</evidence>
<dbReference type="Pfam" id="PF00042">
    <property type="entry name" value="Globin"/>
    <property type="match status" value="13"/>
</dbReference>
<evidence type="ECO:0000256" key="1">
    <source>
        <dbReference type="ARBA" id="ARBA00013895"/>
    </source>
</evidence>
<keyword evidence="7" id="KW-0514">Muscle protein</keyword>
<evidence type="ECO:0000256" key="9">
    <source>
        <dbReference type="SAM" id="Coils"/>
    </source>
</evidence>
<dbReference type="Gene3D" id="1.10.490.10">
    <property type="entry name" value="Globins"/>
    <property type="match status" value="13"/>
</dbReference>
<feature type="domain" description="Globin" evidence="10">
    <location>
        <begin position="595"/>
        <end position="748"/>
    </location>
</feature>
<dbReference type="PANTHER" id="PTHR47217:SF1">
    <property type="entry name" value="GLOBIN-LIKE PROTEIN"/>
    <property type="match status" value="1"/>
</dbReference>
<dbReference type="SUPFAM" id="SSF46458">
    <property type="entry name" value="Globin-like"/>
    <property type="match status" value="13"/>
</dbReference>
<feature type="domain" description="Globin" evidence="10">
    <location>
        <begin position="2000"/>
        <end position="2151"/>
    </location>
</feature>
<dbReference type="RefSeq" id="XP_055883599.1">
    <property type="nucleotide sequence ID" value="XM_056027624.1"/>
</dbReference>
<protein>
    <recommendedName>
        <fullName evidence="1">Globin</fullName>
    </recommendedName>
    <alternativeName>
        <fullName evidence="8">Myoglobin</fullName>
    </alternativeName>
</protein>
<feature type="domain" description="Globin" evidence="10">
    <location>
        <begin position="1220"/>
        <end position="1373"/>
    </location>
</feature>
<evidence type="ECO:0000256" key="4">
    <source>
        <dbReference type="ARBA" id="ARBA00022621"/>
    </source>
</evidence>
<dbReference type="PANTHER" id="PTHR47217">
    <property type="entry name" value="GLOBIN-LIKE PROTEIN"/>
    <property type="match status" value="1"/>
</dbReference>
<feature type="domain" description="Globin" evidence="10">
    <location>
        <begin position="907"/>
        <end position="1060"/>
    </location>
</feature>
<keyword evidence="9" id="KW-0175">Coiled coil</keyword>
<keyword evidence="11" id="KW-1185">Reference proteome</keyword>
<organism evidence="11 12">
    <name type="scientific">Biomphalaria glabrata</name>
    <name type="common">Bloodfluke planorb</name>
    <name type="synonym">Freshwater snail</name>
    <dbReference type="NCBI Taxonomy" id="6526"/>
    <lineage>
        <taxon>Eukaryota</taxon>
        <taxon>Metazoa</taxon>
        <taxon>Spiralia</taxon>
        <taxon>Lophotrochozoa</taxon>
        <taxon>Mollusca</taxon>
        <taxon>Gastropoda</taxon>
        <taxon>Heterobranchia</taxon>
        <taxon>Euthyneura</taxon>
        <taxon>Panpulmonata</taxon>
        <taxon>Hygrophila</taxon>
        <taxon>Lymnaeoidea</taxon>
        <taxon>Planorbidae</taxon>
        <taxon>Biomphalaria</taxon>
    </lineage>
</organism>
<accession>A0A9W3A8W5</accession>
<evidence type="ECO:0000313" key="11">
    <source>
        <dbReference type="Proteomes" id="UP001165740"/>
    </source>
</evidence>
<dbReference type="InterPro" id="IPR044399">
    <property type="entry name" value="Mb-like_M"/>
</dbReference>
<keyword evidence="3" id="KW-0349">Heme</keyword>
<keyword evidence="5" id="KW-0479">Metal-binding</keyword>
<feature type="domain" description="Globin" evidence="10">
    <location>
        <begin position="752"/>
        <end position="903"/>
    </location>
</feature>
<evidence type="ECO:0000313" key="12">
    <source>
        <dbReference type="RefSeq" id="XP_055883599.1"/>
    </source>
</evidence>
<dbReference type="OrthoDB" id="436496at2759"/>
<dbReference type="InterPro" id="IPR012292">
    <property type="entry name" value="Globin/Proto"/>
</dbReference>
<evidence type="ECO:0000256" key="6">
    <source>
        <dbReference type="ARBA" id="ARBA00023004"/>
    </source>
</evidence>